<dbReference type="InterPro" id="IPR049449">
    <property type="entry name" value="TesB_ACOT8-like_N"/>
</dbReference>
<evidence type="ECO:0000256" key="2">
    <source>
        <dbReference type="ARBA" id="ARBA00011881"/>
    </source>
</evidence>
<sequence>MNGPIDGLLRTLDLVDTGARTHEDIFTGPSQWAPLGRVFGGQVLAQSLVAAQRTLPDDRAVHSMHGYFLRPGDIEQPITFSVERIHDGRSFSTRRTQAYQNGLPILSMLCSFQTEDEGLDHQMPMPDGIPDPETLPTTAELLAGVDHPTAAYWSNGRPFDVRHLPSSIYLEVDGERVERQAVWMRAIGEIGDDQKLHRAALAYASDYSILEPVLRRHGIPWSTRGMKIASLDHAMWWHRDVKVDDWLLFVQESPSASGGRGLSLGRIYSREGVLVASVAQEGMVRVPDPAAFD</sequence>
<comment type="subunit">
    <text evidence="2">Homotetramer.</text>
</comment>
<evidence type="ECO:0000259" key="9">
    <source>
        <dbReference type="Pfam" id="PF13622"/>
    </source>
</evidence>
<dbReference type="Pfam" id="PF02551">
    <property type="entry name" value="Acyl_CoA_thio"/>
    <property type="match status" value="1"/>
</dbReference>
<dbReference type="EMBL" id="CP071696">
    <property type="protein sequence ID" value="QTX04553.1"/>
    <property type="molecule type" value="Genomic_DNA"/>
</dbReference>
<dbReference type="PANTHER" id="PTHR11066:SF34">
    <property type="entry name" value="ACYL-COENZYME A THIOESTERASE 8"/>
    <property type="match status" value="1"/>
</dbReference>
<evidence type="ECO:0000256" key="3">
    <source>
        <dbReference type="ARBA" id="ARBA00022801"/>
    </source>
</evidence>
<evidence type="ECO:0000256" key="6">
    <source>
        <dbReference type="ARBA" id="ARBA00071120"/>
    </source>
</evidence>
<dbReference type="GO" id="GO:0047617">
    <property type="term" value="F:fatty acyl-CoA hydrolase activity"/>
    <property type="evidence" value="ECO:0007669"/>
    <property type="project" value="UniProtKB-EC"/>
</dbReference>
<dbReference type="RefSeq" id="WP_210898257.1">
    <property type="nucleotide sequence ID" value="NZ_CP071696.1"/>
</dbReference>
<dbReference type="InterPro" id="IPR025652">
    <property type="entry name" value="TesB_C"/>
</dbReference>
<dbReference type="GO" id="GO:0006637">
    <property type="term" value="P:acyl-CoA metabolic process"/>
    <property type="evidence" value="ECO:0007669"/>
    <property type="project" value="InterPro"/>
</dbReference>
<dbReference type="Pfam" id="PF13622">
    <property type="entry name" value="4HBT_3"/>
    <property type="match status" value="1"/>
</dbReference>
<comment type="catalytic activity">
    <reaction evidence="5">
        <text>a fatty acyl-CoA + H2O = a fatty acid + CoA + H(+)</text>
        <dbReference type="Rhea" id="RHEA:16781"/>
        <dbReference type="ChEBI" id="CHEBI:15377"/>
        <dbReference type="ChEBI" id="CHEBI:15378"/>
        <dbReference type="ChEBI" id="CHEBI:28868"/>
        <dbReference type="ChEBI" id="CHEBI:57287"/>
        <dbReference type="ChEBI" id="CHEBI:77636"/>
        <dbReference type="EC" id="3.1.2.20"/>
    </reaction>
    <physiologicalReaction direction="left-to-right" evidence="5">
        <dbReference type="Rhea" id="RHEA:16782"/>
    </physiologicalReaction>
</comment>
<dbReference type="Gene3D" id="2.40.160.210">
    <property type="entry name" value="Acyl-CoA thioesterase, double hotdog domain"/>
    <property type="match status" value="1"/>
</dbReference>
<dbReference type="CDD" id="cd03444">
    <property type="entry name" value="Thioesterase_II_repeat1"/>
    <property type="match status" value="1"/>
</dbReference>
<evidence type="ECO:0000256" key="7">
    <source>
        <dbReference type="ARBA" id="ARBA00079653"/>
    </source>
</evidence>
<dbReference type="KEGG" id="aarc:G127AT_15035"/>
<keyword evidence="11" id="KW-1185">Reference proteome</keyword>
<feature type="domain" description="Acyl-CoA thioesterase 2 C-terminal" evidence="8">
    <location>
        <begin position="170"/>
        <end position="283"/>
    </location>
</feature>
<keyword evidence="3" id="KW-0378">Hydrolase</keyword>
<dbReference type="Proteomes" id="UP000671914">
    <property type="component" value="Chromosome"/>
</dbReference>
<evidence type="ECO:0000256" key="5">
    <source>
        <dbReference type="ARBA" id="ARBA00050943"/>
    </source>
</evidence>
<keyword evidence="4" id="KW-0443">Lipid metabolism</keyword>
<dbReference type="InterPro" id="IPR003703">
    <property type="entry name" value="Acyl_CoA_thio"/>
</dbReference>
<proteinExistence type="inferred from homology"/>
<dbReference type="AlphaFoldDB" id="A0A975INF3"/>
<organism evidence="10 11">
    <name type="scientific">Agromyces archimandritae</name>
    <dbReference type="NCBI Taxonomy" id="2781962"/>
    <lineage>
        <taxon>Bacteria</taxon>
        <taxon>Bacillati</taxon>
        <taxon>Actinomycetota</taxon>
        <taxon>Actinomycetes</taxon>
        <taxon>Micrococcales</taxon>
        <taxon>Microbacteriaceae</taxon>
        <taxon>Agromyces</taxon>
    </lineage>
</organism>
<evidence type="ECO:0000259" key="8">
    <source>
        <dbReference type="Pfam" id="PF02551"/>
    </source>
</evidence>
<dbReference type="CDD" id="cd03445">
    <property type="entry name" value="Thioesterase_II_repeat2"/>
    <property type="match status" value="1"/>
</dbReference>
<dbReference type="FunFam" id="2.40.160.210:FF:000001">
    <property type="entry name" value="Acyl-CoA thioesterase II"/>
    <property type="match status" value="1"/>
</dbReference>
<evidence type="ECO:0000256" key="4">
    <source>
        <dbReference type="ARBA" id="ARBA00023098"/>
    </source>
</evidence>
<dbReference type="InterPro" id="IPR042171">
    <property type="entry name" value="Acyl-CoA_hotdog"/>
</dbReference>
<gene>
    <name evidence="10" type="ORF">G127AT_15035</name>
</gene>
<comment type="similarity">
    <text evidence="1">Belongs to the C/M/P thioester hydrolase family.</text>
</comment>
<name>A0A975INF3_9MICO</name>
<feature type="domain" description="Acyl-CoA thioesterase-like N-terminal HotDog" evidence="9">
    <location>
        <begin position="29"/>
        <end position="113"/>
    </location>
</feature>
<reference evidence="10" key="1">
    <citation type="submission" date="2021-03" db="EMBL/GenBank/DDBJ databases">
        <title>Agromyces archimandritus sp. nov., isolated from the cockroach Archimandrita tessellata.</title>
        <authorList>
            <person name="Guzman J."/>
            <person name="Ortuzar M."/>
            <person name="Poehlein A."/>
            <person name="Daniel R."/>
            <person name="Trujillo M."/>
            <person name="Vilcinskas A."/>
        </authorList>
    </citation>
    <scope>NUCLEOTIDE SEQUENCE</scope>
    <source>
        <strain evidence="10">G127AT</strain>
    </source>
</reference>
<evidence type="ECO:0000313" key="11">
    <source>
        <dbReference type="Proteomes" id="UP000671914"/>
    </source>
</evidence>
<dbReference type="SUPFAM" id="SSF54637">
    <property type="entry name" value="Thioesterase/thiol ester dehydrase-isomerase"/>
    <property type="match status" value="2"/>
</dbReference>
<dbReference type="GO" id="GO:0009062">
    <property type="term" value="P:fatty acid catabolic process"/>
    <property type="evidence" value="ECO:0007669"/>
    <property type="project" value="TreeGrafter"/>
</dbReference>
<dbReference type="InterPro" id="IPR029069">
    <property type="entry name" value="HotDog_dom_sf"/>
</dbReference>
<evidence type="ECO:0000256" key="1">
    <source>
        <dbReference type="ARBA" id="ARBA00006538"/>
    </source>
</evidence>
<accession>A0A975INF3</accession>
<protein>
    <recommendedName>
        <fullName evidence="6">Acyl-CoA thioesterase 2</fullName>
    </recommendedName>
    <alternativeName>
        <fullName evidence="7">Thioesterase II</fullName>
    </alternativeName>
</protein>
<dbReference type="PANTHER" id="PTHR11066">
    <property type="entry name" value="ACYL-COA THIOESTERASE"/>
    <property type="match status" value="1"/>
</dbReference>
<evidence type="ECO:0000313" key="10">
    <source>
        <dbReference type="EMBL" id="QTX04553.1"/>
    </source>
</evidence>